<name>A0A1H4M9F4_9FLAO</name>
<dbReference type="Proteomes" id="UP000183038">
    <property type="component" value="Unassembled WGS sequence"/>
</dbReference>
<dbReference type="RefSeq" id="WP_074671629.1">
    <property type="nucleotide sequence ID" value="NZ_FNTB01000001.1"/>
</dbReference>
<protein>
    <submittedName>
        <fullName evidence="1">Uncharacterized protein</fullName>
    </submittedName>
</protein>
<proteinExistence type="predicted"/>
<organism evidence="1 2">
    <name type="scientific">Maribacter dokdonensis</name>
    <dbReference type="NCBI Taxonomy" id="320912"/>
    <lineage>
        <taxon>Bacteria</taxon>
        <taxon>Pseudomonadati</taxon>
        <taxon>Bacteroidota</taxon>
        <taxon>Flavobacteriia</taxon>
        <taxon>Flavobacteriales</taxon>
        <taxon>Flavobacteriaceae</taxon>
        <taxon>Maribacter</taxon>
    </lineage>
</organism>
<evidence type="ECO:0000313" key="2">
    <source>
        <dbReference type="Proteomes" id="UP000183038"/>
    </source>
</evidence>
<gene>
    <name evidence="1" type="ORF">SAMN05192540_1568</name>
</gene>
<accession>A0A1H4M9F4</accession>
<dbReference type="AlphaFoldDB" id="A0A1H4M9F4"/>
<evidence type="ECO:0000313" key="1">
    <source>
        <dbReference type="EMBL" id="SEB79659.1"/>
    </source>
</evidence>
<dbReference type="OrthoDB" id="9946156at2"/>
<sequence length="89" mass="10103">MKKFSKEDIIRLFGDAPVIAPELIDEFYDALNTGGVDGVNELFRTKGTFDPNFKDKKAVIDYIVLMKQFSGMELTLEEQVIADLNKNKN</sequence>
<dbReference type="EMBL" id="FNTB01000001">
    <property type="protein sequence ID" value="SEB79659.1"/>
    <property type="molecule type" value="Genomic_DNA"/>
</dbReference>
<reference evidence="1 2" key="1">
    <citation type="submission" date="2016-10" db="EMBL/GenBank/DDBJ databases">
        <authorList>
            <person name="de Groot N.N."/>
        </authorList>
    </citation>
    <scope>NUCLEOTIDE SEQUENCE [LARGE SCALE GENOMIC DNA]</scope>
    <source>
        <strain evidence="1 2">MAR_2009_71</strain>
    </source>
</reference>